<name>A0ABY5YB09_9FLAO</name>
<sequence>MKKRLSLLTIIFFSALASYSQSEKIQSLIKETKDTKLDMWDLTELVADRIKSKEEQANFFYHWIGNNISYDHQTFERIIKGTILSEEFSSSQDKYTVYENRKAVCAGYANLYKWFMDELEIEAVIISGHIRDPRNHYIDLYQDDNFRHGWNAIKLNDEWKLVDTTWGNSNDPTQSEYYFDINPEWLIITHYPEESKWQLLDEPLSLEEFNKSKYISPVWFHLGFSEAPKLMADDTYYYFAFKDLETDWSVNLQYSSDNVKFDYIRGIEVIKQDGMMYYRFEKEQIANEAFFKVGLTLLIEENNGYSTKQHKDVINFKI</sequence>
<dbReference type="SMART" id="SM00460">
    <property type="entry name" value="TGc"/>
    <property type="match status" value="1"/>
</dbReference>
<feature type="domain" description="Transglutaminase-like" evidence="2">
    <location>
        <begin position="97"/>
        <end position="166"/>
    </location>
</feature>
<dbReference type="Proteomes" id="UP001059209">
    <property type="component" value="Chromosome"/>
</dbReference>
<evidence type="ECO:0000313" key="3">
    <source>
        <dbReference type="EMBL" id="UWX56245.1"/>
    </source>
</evidence>
<organism evidence="3 4">
    <name type="scientific">Maribacter litopenaei</name>
    <dbReference type="NCBI Taxonomy" id="2976127"/>
    <lineage>
        <taxon>Bacteria</taxon>
        <taxon>Pseudomonadati</taxon>
        <taxon>Bacteroidota</taxon>
        <taxon>Flavobacteriia</taxon>
        <taxon>Flavobacteriales</taxon>
        <taxon>Flavobacteriaceae</taxon>
        <taxon>Maribacter</taxon>
    </lineage>
</organism>
<reference evidence="3" key="1">
    <citation type="submission" date="2022-09" db="EMBL/GenBank/DDBJ databases">
        <title>Maribacter litopenaei sp. nov., isolated from the intestinal tract of the Pacific White Shrimp, Litopenaeus vannamei.</title>
        <authorList>
            <person name="Kim S.Y."/>
            <person name="Hwang C.Y."/>
        </authorList>
    </citation>
    <scope>NUCLEOTIDE SEQUENCE</scope>
    <source>
        <strain evidence="3">HL-LV01</strain>
    </source>
</reference>
<keyword evidence="4" id="KW-1185">Reference proteome</keyword>
<proteinExistence type="predicted"/>
<evidence type="ECO:0000256" key="1">
    <source>
        <dbReference type="SAM" id="SignalP"/>
    </source>
</evidence>
<dbReference type="InterPro" id="IPR002931">
    <property type="entry name" value="Transglutaminase-like"/>
</dbReference>
<evidence type="ECO:0000313" key="4">
    <source>
        <dbReference type="Proteomes" id="UP001059209"/>
    </source>
</evidence>
<dbReference type="Pfam" id="PF01841">
    <property type="entry name" value="Transglut_core"/>
    <property type="match status" value="1"/>
</dbReference>
<dbReference type="Gene3D" id="3.10.620.30">
    <property type="match status" value="1"/>
</dbReference>
<dbReference type="RefSeq" id="WP_260574841.1">
    <property type="nucleotide sequence ID" value="NZ_CP104205.1"/>
</dbReference>
<feature type="signal peptide" evidence="1">
    <location>
        <begin position="1"/>
        <end position="17"/>
    </location>
</feature>
<evidence type="ECO:0000259" key="2">
    <source>
        <dbReference type="SMART" id="SM00460"/>
    </source>
</evidence>
<dbReference type="InterPro" id="IPR038765">
    <property type="entry name" value="Papain-like_cys_pep_sf"/>
</dbReference>
<dbReference type="EMBL" id="CP104205">
    <property type="protein sequence ID" value="UWX56245.1"/>
    <property type="molecule type" value="Genomic_DNA"/>
</dbReference>
<protein>
    <recommendedName>
        <fullName evidence="2">Transglutaminase-like domain-containing protein</fullName>
    </recommendedName>
</protein>
<accession>A0ABY5YB09</accession>
<gene>
    <name evidence="3" type="ORF">NYZ99_08410</name>
</gene>
<feature type="chain" id="PRO_5047429976" description="Transglutaminase-like domain-containing protein" evidence="1">
    <location>
        <begin position="18"/>
        <end position="318"/>
    </location>
</feature>
<dbReference type="InterPro" id="IPR052557">
    <property type="entry name" value="CAP/Cytokinesis_protein"/>
</dbReference>
<dbReference type="PANTHER" id="PTHR46333:SF2">
    <property type="entry name" value="CYTOKINESIS PROTEIN 3"/>
    <property type="match status" value="1"/>
</dbReference>
<keyword evidence="1" id="KW-0732">Signal</keyword>
<dbReference type="PANTHER" id="PTHR46333">
    <property type="entry name" value="CYTOKINESIS PROTEIN 3"/>
    <property type="match status" value="1"/>
</dbReference>
<dbReference type="SUPFAM" id="SSF54001">
    <property type="entry name" value="Cysteine proteinases"/>
    <property type="match status" value="1"/>
</dbReference>